<name>A0A3S3QHN2_9BACT</name>
<organism evidence="1 2">
    <name type="scientific">Candidatus Electrothrix aarhusensis</name>
    <dbReference type="NCBI Taxonomy" id="1859131"/>
    <lineage>
        <taxon>Bacteria</taxon>
        <taxon>Pseudomonadati</taxon>
        <taxon>Thermodesulfobacteriota</taxon>
        <taxon>Desulfobulbia</taxon>
        <taxon>Desulfobulbales</taxon>
        <taxon>Desulfobulbaceae</taxon>
        <taxon>Candidatus Electrothrix</taxon>
    </lineage>
</organism>
<dbReference type="EMBL" id="MTKO01000028">
    <property type="protein sequence ID" value="RWX47737.1"/>
    <property type="molecule type" value="Genomic_DNA"/>
</dbReference>
<evidence type="ECO:0000313" key="1">
    <source>
        <dbReference type="EMBL" id="RWX47737.1"/>
    </source>
</evidence>
<sequence length="45" mass="4730">MDSRSLTKKSRRGRKASFITLGKSCGPVRAAKAAYCDGAAGLEVD</sequence>
<dbReference type="Proteomes" id="UP000287853">
    <property type="component" value="Unassembled WGS sequence"/>
</dbReference>
<protein>
    <submittedName>
        <fullName evidence="1">Uncharacterized protein</fullName>
    </submittedName>
</protein>
<reference evidence="1 2" key="1">
    <citation type="submission" date="2017-01" db="EMBL/GenBank/DDBJ databases">
        <title>The cable genome- insights into the physiology and evolution of filamentous bacteria capable of sulfide oxidation via long distance electron transfer.</title>
        <authorList>
            <person name="Schreiber L."/>
            <person name="Bjerg J.T."/>
            <person name="Boggild A."/>
            <person name="Van De Vossenberg J."/>
            <person name="Meysman F."/>
            <person name="Nielsen L.P."/>
            <person name="Schramm A."/>
            <person name="Kjeldsen K.U."/>
        </authorList>
    </citation>
    <scope>NUCLEOTIDE SEQUENCE [LARGE SCALE GENOMIC DNA]</scope>
    <source>
        <strain evidence="1">MCF</strain>
    </source>
</reference>
<gene>
    <name evidence="1" type="ORF">H206_06974</name>
</gene>
<accession>A0A3S3QHN2</accession>
<comment type="caution">
    <text evidence="1">The sequence shown here is derived from an EMBL/GenBank/DDBJ whole genome shotgun (WGS) entry which is preliminary data.</text>
</comment>
<dbReference type="AlphaFoldDB" id="A0A3S3QHN2"/>
<proteinExistence type="predicted"/>
<evidence type="ECO:0000313" key="2">
    <source>
        <dbReference type="Proteomes" id="UP000287853"/>
    </source>
</evidence>
<keyword evidence="2" id="KW-1185">Reference proteome</keyword>